<dbReference type="Proteomes" id="UP000649604">
    <property type="component" value="Unassembled WGS sequence"/>
</dbReference>
<dbReference type="AlphaFoldDB" id="A0A9D5JWT9"/>
<name>A0A9D5JWT9_9BACT</name>
<accession>A0A9D5JWT9</accession>
<comment type="caution">
    <text evidence="1">The sequence shown here is derived from an EMBL/GenBank/DDBJ whole genome shotgun (WGS) entry which is preliminary data.</text>
</comment>
<protein>
    <submittedName>
        <fullName evidence="1">Outer membrane beta-barrel protein</fullName>
    </submittedName>
</protein>
<gene>
    <name evidence="1" type="ORF">GF339_14315</name>
</gene>
<dbReference type="SUPFAM" id="SSF56935">
    <property type="entry name" value="Porins"/>
    <property type="match status" value="1"/>
</dbReference>
<organism evidence="1 2">
    <name type="scientific">candidate division KSB3 bacterium</name>
    <dbReference type="NCBI Taxonomy" id="2044937"/>
    <lineage>
        <taxon>Bacteria</taxon>
        <taxon>candidate division KSB3</taxon>
    </lineage>
</organism>
<sequence>MRGQNRKSYLMCLLLGSLMILWTGDGVVRAANISEFVNLTPYFEIEGGYDDNVFEIADDAELPENGVEREDSFLNAKAGVQADLMLERPYLRLEVGVDYDFIYTKYTENTDLDDVQNNLNFDLNFASNYERGLLKDRLRLHIQDVLSYVPIDEEEPLLPGNRVIRNDFDIGAFYKLISTRRMGFVLGYSYGRRDFVEDESIDVATVDVDDSSVLTQESQTHTGEAEFEYILNPKLTYLLSYTYTFADREENPGQLVSADFTRQNVLSGIQAKLTPRIQTNIQAGYALTSYSDVEDLEQDDQDSFVVEASVSANFARQPLMTVGYRRYYVENDFGDTLLTDNVFGRIGIKLMQDLLVNFSGDYILEDRDLFDDDTTQILFGVDTEYQLVKNLALLAGYQYKDKEFFAQNFLAEPDREETTHTFSGGLKYKVARYVLLKGMYFYTDRSSNLDDQEFSRNKFLASGQVMF</sequence>
<reference evidence="1" key="1">
    <citation type="submission" date="2019-11" db="EMBL/GenBank/DDBJ databases">
        <title>Microbial mats filling the niche in hypersaline microbial mats.</title>
        <authorList>
            <person name="Wong H.L."/>
            <person name="Macleod F.I."/>
            <person name="White R.A. III"/>
            <person name="Burns B.P."/>
        </authorList>
    </citation>
    <scope>NUCLEOTIDE SEQUENCE</scope>
    <source>
        <strain evidence="1">Rbin_158</strain>
    </source>
</reference>
<evidence type="ECO:0000313" key="2">
    <source>
        <dbReference type="Proteomes" id="UP000649604"/>
    </source>
</evidence>
<proteinExistence type="predicted"/>
<dbReference type="EMBL" id="WJJP01000464">
    <property type="protein sequence ID" value="MBD3325757.1"/>
    <property type="molecule type" value="Genomic_DNA"/>
</dbReference>
<dbReference type="Pfam" id="PF10082">
    <property type="entry name" value="BBP2_2"/>
    <property type="match status" value="1"/>
</dbReference>
<evidence type="ECO:0000313" key="1">
    <source>
        <dbReference type="EMBL" id="MBD3325757.1"/>
    </source>
</evidence>
<dbReference type="InterPro" id="IPR018759">
    <property type="entry name" value="BBP2_2"/>
</dbReference>